<proteinExistence type="predicted"/>
<organism evidence="2 3">
    <name type="scientific">Candidatus Accumulibacter vicinus</name>
    <dbReference type="NCBI Taxonomy" id="2954382"/>
    <lineage>
        <taxon>Bacteria</taxon>
        <taxon>Pseudomonadati</taxon>
        <taxon>Pseudomonadota</taxon>
        <taxon>Betaproteobacteria</taxon>
        <taxon>Candidatus Accumulibacter</taxon>
    </lineage>
</organism>
<reference evidence="2 3" key="1">
    <citation type="submission" date="2014-07" db="EMBL/GenBank/DDBJ databases">
        <title>Expanding our view of genomic diversity in Candidatus Accumulibacter clades.</title>
        <authorList>
            <person name="Skennerton C.T."/>
            <person name="Barr J.J."/>
            <person name="Slater F.R."/>
            <person name="Bond P.L."/>
            <person name="Tyson G.W."/>
        </authorList>
    </citation>
    <scope>NUCLEOTIDE SEQUENCE [LARGE SCALE GENOMIC DNA]</scope>
    <source>
        <strain evidence="3">SK-01</strain>
    </source>
</reference>
<evidence type="ECO:0008006" key="4">
    <source>
        <dbReference type="Google" id="ProtNLM"/>
    </source>
</evidence>
<dbReference type="EMBL" id="JDSS02000019">
    <property type="protein sequence ID" value="KFB68582.1"/>
    <property type="molecule type" value="Genomic_DNA"/>
</dbReference>
<protein>
    <recommendedName>
        <fullName evidence="4">HdeA/HdeB family protein</fullName>
    </recommendedName>
</protein>
<evidence type="ECO:0000313" key="3">
    <source>
        <dbReference type="Proteomes" id="UP000019812"/>
    </source>
</evidence>
<dbReference type="AlphaFoldDB" id="A0A084Y1I8"/>
<evidence type="ECO:0000313" key="2">
    <source>
        <dbReference type="EMBL" id="KFB68582.1"/>
    </source>
</evidence>
<comment type="caution">
    <text evidence="2">The sequence shown here is derived from an EMBL/GenBank/DDBJ whole genome shotgun (WGS) entry which is preliminary data.</text>
</comment>
<feature type="chain" id="PRO_5001785541" description="HdeA/HdeB family protein" evidence="1">
    <location>
        <begin position="22"/>
        <end position="121"/>
    </location>
</feature>
<accession>A0A084Y1I8</accession>
<dbReference type="Proteomes" id="UP000019812">
    <property type="component" value="Unassembled WGS sequence"/>
</dbReference>
<sequence length="121" mass="13274" precursor="true">MKIRIAACCLLAFCASSTVFAAESKKPQGIPFETTTCGNLLDVFAAADPKLNKDTKMLKGAQDRAFAFVAWTHGYLNGRDGIDAKRYPFNQTGVTQLVGEIYKACKGNDPKLFLEIVKEIH</sequence>
<name>A0A084Y1I8_9PROT</name>
<keyword evidence="1" id="KW-0732">Signal</keyword>
<gene>
    <name evidence="2" type="ORF">CAPSK01_001435</name>
</gene>
<feature type="signal peptide" evidence="1">
    <location>
        <begin position="1"/>
        <end position="21"/>
    </location>
</feature>
<evidence type="ECO:0000256" key="1">
    <source>
        <dbReference type="SAM" id="SignalP"/>
    </source>
</evidence>
<dbReference type="RefSeq" id="WP_034924142.1">
    <property type="nucleotide sequence ID" value="NZ_JDSS02000019.1"/>
</dbReference>
<dbReference type="STRING" id="1457154.CAPSK01_001435"/>